<dbReference type="OrthoDB" id="2447546at2759"/>
<dbReference type="EMBL" id="PQFF01000113">
    <property type="protein sequence ID" value="RHZ81330.1"/>
    <property type="molecule type" value="Genomic_DNA"/>
</dbReference>
<dbReference type="Proteomes" id="UP000266861">
    <property type="component" value="Unassembled WGS sequence"/>
</dbReference>
<evidence type="ECO:0000313" key="1">
    <source>
        <dbReference type="EMBL" id="RHZ81330.1"/>
    </source>
</evidence>
<proteinExistence type="predicted"/>
<dbReference type="AlphaFoldDB" id="A0A397J976"/>
<keyword evidence="2" id="KW-1185">Reference proteome</keyword>
<sequence>MFKTKTNLSSSIYLQPGARIMYFNNSLIKHEIYKKKFNSLTFESALTLLNEHKVIDKDFQENVKQKVDYFREKSKVLNTERSTKNWIKKFNDFQKDYGYLIPLSKLSDIKQLEKELVKYISIMKKNDGKEYKANSIKQAVDVIDRYLRIHSPLILIYMTNICFQI</sequence>
<gene>
    <name evidence="1" type="ORF">Glove_121g39</name>
</gene>
<evidence type="ECO:0000313" key="2">
    <source>
        <dbReference type="Proteomes" id="UP000266861"/>
    </source>
</evidence>
<reference evidence="1 2" key="1">
    <citation type="submission" date="2018-08" db="EMBL/GenBank/DDBJ databases">
        <title>Genome and evolution of the arbuscular mycorrhizal fungus Diversispora epigaea (formerly Glomus versiforme) and its bacterial endosymbionts.</title>
        <authorList>
            <person name="Sun X."/>
            <person name="Fei Z."/>
            <person name="Harrison M."/>
        </authorList>
    </citation>
    <scope>NUCLEOTIDE SEQUENCE [LARGE SCALE GENOMIC DNA]</scope>
    <source>
        <strain evidence="1 2">IT104</strain>
    </source>
</reference>
<protein>
    <submittedName>
        <fullName evidence="1">Uncharacterized protein</fullName>
    </submittedName>
</protein>
<name>A0A397J976_9GLOM</name>
<organism evidence="1 2">
    <name type="scientific">Diversispora epigaea</name>
    <dbReference type="NCBI Taxonomy" id="1348612"/>
    <lineage>
        <taxon>Eukaryota</taxon>
        <taxon>Fungi</taxon>
        <taxon>Fungi incertae sedis</taxon>
        <taxon>Mucoromycota</taxon>
        <taxon>Glomeromycotina</taxon>
        <taxon>Glomeromycetes</taxon>
        <taxon>Diversisporales</taxon>
        <taxon>Diversisporaceae</taxon>
        <taxon>Diversispora</taxon>
    </lineage>
</organism>
<accession>A0A397J976</accession>
<comment type="caution">
    <text evidence="1">The sequence shown here is derived from an EMBL/GenBank/DDBJ whole genome shotgun (WGS) entry which is preliminary data.</text>
</comment>